<dbReference type="EMBL" id="CP095749">
    <property type="protein sequence ID" value="WEB38787.1"/>
    <property type="molecule type" value="Genomic_DNA"/>
</dbReference>
<protein>
    <recommendedName>
        <fullName evidence="5">DUF4352 domain-containing protein</fullName>
    </recommendedName>
</protein>
<gene>
    <name evidence="3" type="ORF">MOV08_05350</name>
</gene>
<keyword evidence="4" id="KW-1185">Reference proteome</keyword>
<feature type="compositionally biased region" description="Low complexity" evidence="1">
    <location>
        <begin position="35"/>
        <end position="49"/>
    </location>
</feature>
<feature type="compositionally biased region" description="Polar residues" evidence="1">
    <location>
        <begin position="50"/>
        <end position="62"/>
    </location>
</feature>
<keyword evidence="2" id="KW-0732">Signal</keyword>
<sequence>MKSPLKSLLGVVAGVVVLGAVSACGSLSTAEHAAGTSHTGAGAKSGSTTNDDVVTGSDNTVSDPRKDVTLTSAKIDEPYEGQGFDKIEYKLVNHSSKRSNYEIDGEVDDPSGNRVADFSDFKNDVKPGQTVIGKTSSAEELKESAHYTWKITKVDRTKSWD</sequence>
<feature type="signal peptide" evidence="2">
    <location>
        <begin position="1"/>
        <end position="33"/>
    </location>
</feature>
<evidence type="ECO:0000256" key="2">
    <source>
        <dbReference type="SAM" id="SignalP"/>
    </source>
</evidence>
<dbReference type="PROSITE" id="PS51257">
    <property type="entry name" value="PROKAR_LIPOPROTEIN"/>
    <property type="match status" value="1"/>
</dbReference>
<evidence type="ECO:0000313" key="4">
    <source>
        <dbReference type="Proteomes" id="UP001218629"/>
    </source>
</evidence>
<evidence type="ECO:0008006" key="5">
    <source>
        <dbReference type="Google" id="ProtNLM"/>
    </source>
</evidence>
<feature type="region of interest" description="Disordered" evidence="1">
    <location>
        <begin position="35"/>
        <end position="65"/>
    </location>
</feature>
<reference evidence="3 4" key="1">
    <citation type="submission" date="2022-03" db="EMBL/GenBank/DDBJ databases">
        <title>Streptomyces yunnanensis P86,complete genome.</title>
        <authorList>
            <person name="Chen S."/>
            <person name="Zhang Q."/>
        </authorList>
    </citation>
    <scope>NUCLEOTIDE SEQUENCE [LARGE SCALE GENOMIC DNA]</scope>
    <source>
        <strain evidence="3 4">P86</strain>
    </source>
</reference>
<feature type="chain" id="PRO_5046133685" description="DUF4352 domain-containing protein" evidence="2">
    <location>
        <begin position="34"/>
        <end position="161"/>
    </location>
</feature>
<dbReference type="RefSeq" id="WP_275306544.1">
    <property type="nucleotide sequence ID" value="NZ_CP095749.1"/>
</dbReference>
<organism evidence="3 4">
    <name type="scientific">Streptomyces yunnanensis</name>
    <dbReference type="NCBI Taxonomy" id="156453"/>
    <lineage>
        <taxon>Bacteria</taxon>
        <taxon>Bacillati</taxon>
        <taxon>Actinomycetota</taxon>
        <taxon>Actinomycetes</taxon>
        <taxon>Kitasatosporales</taxon>
        <taxon>Streptomycetaceae</taxon>
        <taxon>Streptomyces</taxon>
    </lineage>
</organism>
<evidence type="ECO:0000313" key="3">
    <source>
        <dbReference type="EMBL" id="WEB38787.1"/>
    </source>
</evidence>
<accession>A0ABY8A5F0</accession>
<evidence type="ECO:0000256" key="1">
    <source>
        <dbReference type="SAM" id="MobiDB-lite"/>
    </source>
</evidence>
<dbReference type="Proteomes" id="UP001218629">
    <property type="component" value="Chromosome"/>
</dbReference>
<proteinExistence type="predicted"/>
<name>A0ABY8A5F0_9ACTN</name>